<protein>
    <recommendedName>
        <fullName evidence="8">Protein RFT1 homolog</fullName>
    </recommendedName>
</protein>
<keyword evidence="5 6" id="KW-0472">Membrane</keyword>
<keyword evidence="4 6" id="KW-1133">Transmembrane helix</keyword>
<dbReference type="PANTHER" id="PTHR42893:SF9">
    <property type="entry name" value="PROTEIN DETOXIFICATION 46, CHLOROPLASTIC"/>
    <property type="match status" value="1"/>
</dbReference>
<dbReference type="InterPro" id="IPR044644">
    <property type="entry name" value="DinF-like"/>
</dbReference>
<name>A0A7S0EKE4_9EUKA</name>
<evidence type="ECO:0000256" key="4">
    <source>
        <dbReference type="ARBA" id="ARBA00022989"/>
    </source>
</evidence>
<accession>A0A7S0EKE4</accession>
<feature type="transmembrane region" description="Helical" evidence="6">
    <location>
        <begin position="64"/>
        <end position="83"/>
    </location>
</feature>
<dbReference type="GO" id="GO:0016020">
    <property type="term" value="C:membrane"/>
    <property type="evidence" value="ECO:0007669"/>
    <property type="project" value="UniProtKB-SubCell"/>
</dbReference>
<reference evidence="7" key="1">
    <citation type="submission" date="2021-01" db="EMBL/GenBank/DDBJ databases">
        <authorList>
            <person name="Corre E."/>
            <person name="Pelletier E."/>
            <person name="Niang G."/>
            <person name="Scheremetjew M."/>
            <person name="Finn R."/>
            <person name="Kale V."/>
            <person name="Holt S."/>
            <person name="Cochrane G."/>
            <person name="Meng A."/>
            <person name="Brown T."/>
            <person name="Cohen L."/>
        </authorList>
    </citation>
    <scope>NUCLEOTIDE SEQUENCE</scope>
    <source>
        <strain evidence="7">CCMP1374</strain>
    </source>
</reference>
<dbReference type="AlphaFoldDB" id="A0A7S0EKE4"/>
<evidence type="ECO:0000256" key="5">
    <source>
        <dbReference type="ARBA" id="ARBA00023136"/>
    </source>
</evidence>
<evidence type="ECO:0008006" key="8">
    <source>
        <dbReference type="Google" id="ProtNLM"/>
    </source>
</evidence>
<keyword evidence="3 6" id="KW-0812">Transmembrane</keyword>
<proteinExistence type="inferred from homology"/>
<comment type="similarity">
    <text evidence="2">Belongs to the multi antimicrobial extrusion (MATE) (TC 2.A.66.1) family.</text>
</comment>
<evidence type="ECO:0000256" key="6">
    <source>
        <dbReference type="SAM" id="Phobius"/>
    </source>
</evidence>
<comment type="subcellular location">
    <subcellularLocation>
        <location evidence="1">Membrane</location>
        <topology evidence="1">Multi-pass membrane protein</topology>
    </subcellularLocation>
</comment>
<dbReference type="EMBL" id="HBEP01017617">
    <property type="protein sequence ID" value="CAD8487729.1"/>
    <property type="molecule type" value="Transcribed_RNA"/>
</dbReference>
<gene>
    <name evidence="7" type="ORF">PANT1444_LOCUS9939</name>
</gene>
<dbReference type="PANTHER" id="PTHR42893">
    <property type="entry name" value="PROTEIN DETOXIFICATION 44, CHLOROPLASTIC-RELATED"/>
    <property type="match status" value="1"/>
</dbReference>
<sequence length="124" mass="13215">MLLGGVVSVSAAAFVTRCPGLFTTDPAVVKQMAAVAPLLALGLVAHPTTMSTEGLLLGARQLKYLARAYAVNIVLFLSALYLVATRGMGLRAVWVSLCAFQFVRLLQFSVRGVQIGLLPWPGRQ</sequence>
<evidence type="ECO:0000256" key="2">
    <source>
        <dbReference type="ARBA" id="ARBA00010199"/>
    </source>
</evidence>
<evidence type="ECO:0000256" key="1">
    <source>
        <dbReference type="ARBA" id="ARBA00004141"/>
    </source>
</evidence>
<evidence type="ECO:0000313" key="7">
    <source>
        <dbReference type="EMBL" id="CAD8487729.1"/>
    </source>
</evidence>
<organism evidence="7">
    <name type="scientific">Phaeocystis antarctica</name>
    <dbReference type="NCBI Taxonomy" id="33657"/>
    <lineage>
        <taxon>Eukaryota</taxon>
        <taxon>Haptista</taxon>
        <taxon>Haptophyta</taxon>
        <taxon>Prymnesiophyceae</taxon>
        <taxon>Phaeocystales</taxon>
        <taxon>Phaeocystaceae</taxon>
        <taxon>Phaeocystis</taxon>
    </lineage>
</organism>
<evidence type="ECO:0000256" key="3">
    <source>
        <dbReference type="ARBA" id="ARBA00022692"/>
    </source>
</evidence>